<dbReference type="NCBIfam" id="TIGR02595">
    <property type="entry name" value="PEP_CTERM"/>
    <property type="match status" value="1"/>
</dbReference>
<name>A0AAE2V861_9BACT</name>
<evidence type="ECO:0000256" key="1">
    <source>
        <dbReference type="SAM" id="SignalP"/>
    </source>
</evidence>
<evidence type="ECO:0000313" key="4">
    <source>
        <dbReference type="Proteomes" id="UP000634206"/>
    </source>
</evidence>
<keyword evidence="4" id="KW-1185">Reference proteome</keyword>
<evidence type="ECO:0000313" key="3">
    <source>
        <dbReference type="EMBL" id="MBK1855012.1"/>
    </source>
</evidence>
<reference evidence="3" key="1">
    <citation type="submission" date="2021-01" db="EMBL/GenBank/DDBJ databases">
        <title>Modified the classification status of verrucomicrobia.</title>
        <authorList>
            <person name="Feng X."/>
        </authorList>
    </citation>
    <scope>NUCLEOTIDE SEQUENCE</scope>
    <source>
        <strain evidence="3">5K15</strain>
    </source>
</reference>
<feature type="chain" id="PRO_5042016583" evidence="1">
    <location>
        <begin position="21"/>
        <end position="189"/>
    </location>
</feature>
<proteinExistence type="predicted"/>
<organism evidence="3 4">
    <name type="scientific">Oceaniferula flava</name>
    <dbReference type="NCBI Taxonomy" id="2800421"/>
    <lineage>
        <taxon>Bacteria</taxon>
        <taxon>Pseudomonadati</taxon>
        <taxon>Verrucomicrobiota</taxon>
        <taxon>Verrucomicrobiia</taxon>
        <taxon>Verrucomicrobiales</taxon>
        <taxon>Verrucomicrobiaceae</taxon>
        <taxon>Oceaniferula</taxon>
    </lineage>
</organism>
<dbReference type="RefSeq" id="WP_309489625.1">
    <property type="nucleotide sequence ID" value="NZ_JAENIG010000005.1"/>
</dbReference>
<feature type="signal peptide" evidence="1">
    <location>
        <begin position="1"/>
        <end position="20"/>
    </location>
</feature>
<accession>A0AAE2V861</accession>
<sequence length="189" mass="20025">MKSKFLTLIASAAMLTAANAFTIDFNSMQISGDTGVIALDFDNAGDQAISDGEQVEVNVPGYGLVRFEIVPESTYTVAVGSQFKNDSDSFQQSLEVEPGETVQVTFLEDVDIYNVNFDIIGVSADENSDVIPVFGSDKIFQYNTPTGSGPGGENDGAGIAAISWSVVPEPSSALMVLLGAGSLVLRRRR</sequence>
<feature type="domain" description="Ice-binding protein C-terminal" evidence="2">
    <location>
        <begin position="167"/>
        <end position="189"/>
    </location>
</feature>
<keyword evidence="1" id="KW-0732">Signal</keyword>
<dbReference type="Pfam" id="PF07589">
    <property type="entry name" value="PEP-CTERM"/>
    <property type="match status" value="1"/>
</dbReference>
<dbReference type="EMBL" id="JAENIG010000005">
    <property type="protein sequence ID" value="MBK1855012.1"/>
    <property type="molecule type" value="Genomic_DNA"/>
</dbReference>
<dbReference type="AlphaFoldDB" id="A0AAE2V861"/>
<protein>
    <submittedName>
        <fullName evidence="3">PEP-CTERM sorting domain-containing protein</fullName>
    </submittedName>
</protein>
<dbReference type="InterPro" id="IPR013424">
    <property type="entry name" value="Ice-binding_C"/>
</dbReference>
<gene>
    <name evidence="3" type="ORF">JIN83_08575</name>
</gene>
<evidence type="ECO:0000259" key="2">
    <source>
        <dbReference type="Pfam" id="PF07589"/>
    </source>
</evidence>
<dbReference type="Proteomes" id="UP000634206">
    <property type="component" value="Unassembled WGS sequence"/>
</dbReference>
<comment type="caution">
    <text evidence="3">The sequence shown here is derived from an EMBL/GenBank/DDBJ whole genome shotgun (WGS) entry which is preliminary data.</text>
</comment>